<dbReference type="GeneID" id="36395262"/>
<evidence type="ECO:0000313" key="2">
    <source>
        <dbReference type="Proteomes" id="UP000054928"/>
    </source>
</evidence>
<protein>
    <submittedName>
        <fullName evidence="1">Uncharacterized protein</fullName>
    </submittedName>
</protein>
<organism evidence="1 2">
    <name type="scientific">Plasmopara halstedii</name>
    <name type="common">Downy mildew of sunflower</name>
    <dbReference type="NCBI Taxonomy" id="4781"/>
    <lineage>
        <taxon>Eukaryota</taxon>
        <taxon>Sar</taxon>
        <taxon>Stramenopiles</taxon>
        <taxon>Oomycota</taxon>
        <taxon>Peronosporomycetes</taxon>
        <taxon>Peronosporales</taxon>
        <taxon>Peronosporaceae</taxon>
        <taxon>Plasmopara</taxon>
    </lineage>
</organism>
<evidence type="ECO:0000313" key="1">
    <source>
        <dbReference type="EMBL" id="CEG35880.1"/>
    </source>
</evidence>
<proteinExistence type="predicted"/>
<dbReference type="EMBL" id="CCYD01000109">
    <property type="protein sequence ID" value="CEG35880.1"/>
    <property type="molecule type" value="Genomic_DNA"/>
</dbReference>
<accession>A0A0P1A706</accession>
<reference evidence="2" key="1">
    <citation type="submission" date="2014-09" db="EMBL/GenBank/DDBJ databases">
        <authorList>
            <person name="Sharma Rahul"/>
            <person name="Thines Marco"/>
        </authorList>
    </citation>
    <scope>NUCLEOTIDE SEQUENCE [LARGE SCALE GENOMIC DNA]</scope>
</reference>
<dbReference type="Proteomes" id="UP000054928">
    <property type="component" value="Unassembled WGS sequence"/>
</dbReference>
<sequence length="68" mass="7583">MQSDDLLASEFGQLISHYRACSKKFRVIRGRFDVTIALAVNQVGDSTLDVILNRISSRSIGIYGNHEV</sequence>
<keyword evidence="2" id="KW-1185">Reference proteome</keyword>
<name>A0A0P1A706_PLAHL</name>
<dbReference type="RefSeq" id="XP_024572249.1">
    <property type="nucleotide sequence ID" value="XM_024729092.1"/>
</dbReference>
<dbReference type="AlphaFoldDB" id="A0A0P1A706"/>